<feature type="region of interest" description="Disordered" evidence="1">
    <location>
        <begin position="1"/>
        <end position="30"/>
    </location>
</feature>
<comment type="caution">
    <text evidence="2">The sequence shown here is derived from an EMBL/GenBank/DDBJ whole genome shotgun (WGS) entry which is preliminary data.</text>
</comment>
<name>A0AA47N5L7_MERPO</name>
<protein>
    <submittedName>
        <fullName evidence="2">Uncharacterized protein</fullName>
    </submittedName>
</protein>
<accession>A0AA47N5L7</accession>
<evidence type="ECO:0000256" key="1">
    <source>
        <dbReference type="SAM" id="MobiDB-lite"/>
    </source>
</evidence>
<feature type="compositionally biased region" description="Basic and acidic residues" evidence="1">
    <location>
        <begin position="1"/>
        <end position="13"/>
    </location>
</feature>
<dbReference type="AlphaFoldDB" id="A0AA47N5L7"/>
<proteinExistence type="predicted"/>
<organism evidence="2 3">
    <name type="scientific">Merluccius polli</name>
    <name type="common">Benguela hake</name>
    <name type="synonym">Merluccius cadenati</name>
    <dbReference type="NCBI Taxonomy" id="89951"/>
    <lineage>
        <taxon>Eukaryota</taxon>
        <taxon>Metazoa</taxon>
        <taxon>Chordata</taxon>
        <taxon>Craniata</taxon>
        <taxon>Vertebrata</taxon>
        <taxon>Euteleostomi</taxon>
        <taxon>Actinopterygii</taxon>
        <taxon>Neopterygii</taxon>
        <taxon>Teleostei</taxon>
        <taxon>Neoteleostei</taxon>
        <taxon>Acanthomorphata</taxon>
        <taxon>Zeiogadaria</taxon>
        <taxon>Gadariae</taxon>
        <taxon>Gadiformes</taxon>
        <taxon>Gadoidei</taxon>
        <taxon>Merlucciidae</taxon>
        <taxon>Merluccius</taxon>
    </lineage>
</organism>
<feature type="compositionally biased region" description="Polar residues" evidence="1">
    <location>
        <begin position="14"/>
        <end position="25"/>
    </location>
</feature>
<keyword evidence="3" id="KW-1185">Reference proteome</keyword>
<gene>
    <name evidence="2" type="ORF">N1851_006495</name>
</gene>
<reference evidence="2" key="1">
    <citation type="journal article" date="2023" name="Front. Mar. Sci.">
        <title>A new Merluccius polli reference genome to investigate the effects of global change in West African waters.</title>
        <authorList>
            <person name="Mateo J.L."/>
            <person name="Blanco-Fernandez C."/>
            <person name="Garcia-Vazquez E."/>
            <person name="Machado-Schiaffino G."/>
        </authorList>
    </citation>
    <scope>NUCLEOTIDE SEQUENCE</scope>
    <source>
        <strain evidence="2">C29</strain>
        <tissue evidence="2">Fin</tissue>
    </source>
</reference>
<evidence type="ECO:0000313" key="2">
    <source>
        <dbReference type="EMBL" id="KAK0152130.1"/>
    </source>
</evidence>
<dbReference type="Proteomes" id="UP001174136">
    <property type="component" value="Unassembled WGS sequence"/>
</dbReference>
<evidence type="ECO:0000313" key="3">
    <source>
        <dbReference type="Proteomes" id="UP001174136"/>
    </source>
</evidence>
<sequence length="96" mass="10802">MAEVRKMKEELRRTTSSHPQSQQKTPWVEAASKSGFGSVAEILEESTIEPGPESTTISAHIEMQTYLSKPTIQRSDNPLLYWKVKINCTAVLEILI</sequence>
<dbReference type="EMBL" id="JAOPHQ010001140">
    <property type="protein sequence ID" value="KAK0152130.1"/>
    <property type="molecule type" value="Genomic_DNA"/>
</dbReference>